<dbReference type="GO" id="GO:0015689">
    <property type="term" value="P:molybdate ion transport"/>
    <property type="evidence" value="ECO:0007669"/>
    <property type="project" value="InterPro"/>
</dbReference>
<evidence type="ECO:0000313" key="8">
    <source>
        <dbReference type="EMBL" id="HJC62202.1"/>
    </source>
</evidence>
<evidence type="ECO:0000256" key="1">
    <source>
        <dbReference type="ARBA" id="ARBA00009175"/>
    </source>
</evidence>
<feature type="signal peptide" evidence="7">
    <location>
        <begin position="1"/>
        <end position="22"/>
    </location>
</feature>
<accession>A0A9D2TBB1</accession>
<evidence type="ECO:0000256" key="4">
    <source>
        <dbReference type="ARBA" id="ARBA00022729"/>
    </source>
</evidence>
<dbReference type="InterPro" id="IPR005950">
    <property type="entry name" value="ModA"/>
</dbReference>
<feature type="compositionally biased region" description="Acidic residues" evidence="6">
    <location>
        <begin position="40"/>
        <end position="61"/>
    </location>
</feature>
<feature type="compositionally biased region" description="Low complexity" evidence="6">
    <location>
        <begin position="28"/>
        <end position="39"/>
    </location>
</feature>
<dbReference type="SUPFAM" id="SSF53850">
    <property type="entry name" value="Periplasmic binding protein-like II"/>
    <property type="match status" value="1"/>
</dbReference>
<dbReference type="PIRSF" id="PIRSF004846">
    <property type="entry name" value="ModA"/>
    <property type="match status" value="1"/>
</dbReference>
<dbReference type="PANTHER" id="PTHR30632:SF0">
    <property type="entry name" value="SULFATE-BINDING PROTEIN"/>
    <property type="match status" value="1"/>
</dbReference>
<sequence length="294" mass="30975">MKKRNLLIIGMMMAAMTLGAIGCGGTDGTETTDSSQETTASDETEPETEEADAEETDGEEAEPVNLLIAAAASLEYSMEDELIPMFEEQNPGITVEGTYDSSGKLQTQIEEGLDADVFFSAATKQMDALAEEGLVEESSVKDLLENKIVLIVLKGQEGNYSKFEDIANASTVALGDPASVPAGQYAQEALGNLGLWDAVSAKASFGTNVTEVLNWVAEGSADAGVVYATDAATKEDTVSVVAEAPADSLAEPVIYPVGLVENSTKKDAAEKFMEFLSSDDAAAVFEKYGFTVNQ</sequence>
<feature type="chain" id="PRO_5039367058" evidence="7">
    <location>
        <begin position="23"/>
        <end position="294"/>
    </location>
</feature>
<dbReference type="InterPro" id="IPR041879">
    <property type="entry name" value="YvgL-like_PBP2"/>
</dbReference>
<feature type="binding site" evidence="5">
    <location>
        <position position="209"/>
    </location>
    <ligand>
        <name>molybdate</name>
        <dbReference type="ChEBI" id="CHEBI:36264"/>
    </ligand>
</feature>
<dbReference type="InterPro" id="IPR050682">
    <property type="entry name" value="ModA/WtpA"/>
</dbReference>
<feature type="binding site" evidence="5">
    <location>
        <position position="73"/>
    </location>
    <ligand>
        <name>molybdate</name>
        <dbReference type="ChEBI" id="CHEBI:36264"/>
    </ligand>
</feature>
<feature type="binding site" evidence="5">
    <location>
        <position position="227"/>
    </location>
    <ligand>
        <name>molybdate</name>
        <dbReference type="ChEBI" id="CHEBI:36264"/>
    </ligand>
</feature>
<feature type="region of interest" description="Disordered" evidence="6">
    <location>
        <begin position="25"/>
        <end position="61"/>
    </location>
</feature>
<dbReference type="Proteomes" id="UP000823886">
    <property type="component" value="Unassembled WGS sequence"/>
</dbReference>
<dbReference type="FunFam" id="3.40.190.10:FF:000035">
    <property type="entry name" value="Molybdate ABC transporter substrate-binding protein"/>
    <property type="match status" value="1"/>
</dbReference>
<evidence type="ECO:0000256" key="3">
    <source>
        <dbReference type="ARBA" id="ARBA00022723"/>
    </source>
</evidence>
<keyword evidence="3 5" id="KW-0479">Metal-binding</keyword>
<dbReference type="GO" id="GO:0046872">
    <property type="term" value="F:metal ion binding"/>
    <property type="evidence" value="ECO:0007669"/>
    <property type="project" value="UniProtKB-KW"/>
</dbReference>
<gene>
    <name evidence="8" type="primary">modA</name>
    <name evidence="8" type="ORF">H9753_01095</name>
</gene>
<evidence type="ECO:0000256" key="6">
    <source>
        <dbReference type="SAM" id="MobiDB-lite"/>
    </source>
</evidence>
<reference evidence="8" key="2">
    <citation type="submission" date="2021-04" db="EMBL/GenBank/DDBJ databases">
        <authorList>
            <person name="Gilroy R."/>
        </authorList>
    </citation>
    <scope>NUCLEOTIDE SEQUENCE</scope>
    <source>
        <strain evidence="8">ChiBcec2-3848</strain>
    </source>
</reference>
<organism evidence="8 9">
    <name type="scientific">Candidatus Blautia merdavium</name>
    <dbReference type="NCBI Taxonomy" id="2838494"/>
    <lineage>
        <taxon>Bacteria</taxon>
        <taxon>Bacillati</taxon>
        <taxon>Bacillota</taxon>
        <taxon>Clostridia</taxon>
        <taxon>Lachnospirales</taxon>
        <taxon>Lachnospiraceae</taxon>
        <taxon>Blautia</taxon>
    </lineage>
</organism>
<feature type="binding site" evidence="5">
    <location>
        <position position="182"/>
    </location>
    <ligand>
        <name>molybdate</name>
        <dbReference type="ChEBI" id="CHEBI:36264"/>
    </ligand>
</feature>
<comment type="caution">
    <text evidence="8">The sequence shown here is derived from an EMBL/GenBank/DDBJ whole genome shotgun (WGS) entry which is preliminary data.</text>
</comment>
<comment type="similarity">
    <text evidence="1">Belongs to the bacterial solute-binding protein ModA family.</text>
</comment>
<keyword evidence="2 5" id="KW-0500">Molybdenum</keyword>
<evidence type="ECO:0000256" key="5">
    <source>
        <dbReference type="PIRSR" id="PIRSR004846-1"/>
    </source>
</evidence>
<evidence type="ECO:0000313" key="9">
    <source>
        <dbReference type="Proteomes" id="UP000823886"/>
    </source>
</evidence>
<protein>
    <submittedName>
        <fullName evidence="8">Molybdate ABC transporter substrate-binding protein</fullName>
    </submittedName>
</protein>
<dbReference type="Gene3D" id="3.40.190.10">
    <property type="entry name" value="Periplasmic binding protein-like II"/>
    <property type="match status" value="2"/>
</dbReference>
<evidence type="ECO:0000256" key="2">
    <source>
        <dbReference type="ARBA" id="ARBA00022505"/>
    </source>
</evidence>
<dbReference type="NCBIfam" id="TIGR01256">
    <property type="entry name" value="modA"/>
    <property type="match status" value="1"/>
</dbReference>
<dbReference type="GO" id="GO:0030973">
    <property type="term" value="F:molybdate ion binding"/>
    <property type="evidence" value="ECO:0007669"/>
    <property type="project" value="UniProtKB-ARBA"/>
</dbReference>
<name>A0A9D2TBB1_9FIRM</name>
<dbReference type="PROSITE" id="PS51257">
    <property type="entry name" value="PROKAR_LIPOPROTEIN"/>
    <property type="match status" value="1"/>
</dbReference>
<dbReference type="CDD" id="cd13537">
    <property type="entry name" value="PBP2_YvgL_like"/>
    <property type="match status" value="1"/>
</dbReference>
<dbReference type="Pfam" id="PF13531">
    <property type="entry name" value="SBP_bac_11"/>
    <property type="match status" value="1"/>
</dbReference>
<dbReference type="PANTHER" id="PTHR30632">
    <property type="entry name" value="MOLYBDATE-BINDING PERIPLASMIC PROTEIN"/>
    <property type="match status" value="1"/>
</dbReference>
<feature type="binding site" evidence="5">
    <location>
        <position position="102"/>
    </location>
    <ligand>
        <name>molybdate</name>
        <dbReference type="ChEBI" id="CHEBI:36264"/>
    </ligand>
</feature>
<reference evidence="8" key="1">
    <citation type="journal article" date="2021" name="PeerJ">
        <title>Extensive microbial diversity within the chicken gut microbiome revealed by metagenomics and culture.</title>
        <authorList>
            <person name="Gilroy R."/>
            <person name="Ravi A."/>
            <person name="Getino M."/>
            <person name="Pursley I."/>
            <person name="Horton D.L."/>
            <person name="Alikhan N.F."/>
            <person name="Baker D."/>
            <person name="Gharbi K."/>
            <person name="Hall N."/>
            <person name="Watson M."/>
            <person name="Adriaenssens E.M."/>
            <person name="Foster-Nyarko E."/>
            <person name="Jarju S."/>
            <person name="Secka A."/>
            <person name="Antonio M."/>
            <person name="Oren A."/>
            <person name="Chaudhuri R.R."/>
            <person name="La Ragione R."/>
            <person name="Hildebrand F."/>
            <person name="Pallen M.J."/>
        </authorList>
    </citation>
    <scope>NUCLEOTIDE SEQUENCE</scope>
    <source>
        <strain evidence="8">ChiBcec2-3848</strain>
    </source>
</reference>
<proteinExistence type="inferred from homology"/>
<dbReference type="AlphaFoldDB" id="A0A9D2TBB1"/>
<dbReference type="GO" id="GO:1901359">
    <property type="term" value="F:tungstate binding"/>
    <property type="evidence" value="ECO:0007669"/>
    <property type="project" value="UniProtKB-ARBA"/>
</dbReference>
<dbReference type="EMBL" id="DWVZ01000012">
    <property type="protein sequence ID" value="HJC62202.1"/>
    <property type="molecule type" value="Genomic_DNA"/>
</dbReference>
<keyword evidence="4 7" id="KW-0732">Signal</keyword>
<evidence type="ECO:0000256" key="7">
    <source>
        <dbReference type="SAM" id="SignalP"/>
    </source>
</evidence>